<sequence>MPEFASNARTTRKQIDPREYFSWTTPNRKVTAQATDPFVTAGNIQRQPDPNLMAFVDSMKNISDLTNGYIQVQKSYGKENQQKAVADAVTGKPQATEHEGLFNGGYGYNEAYNVTIGESKGLAFSKEYMTKLEENQYFQNQPDPQVAHKKFFDDLYQHHFQTVGDNPQILFGASERLKQAQVEGSVAMQSAAHRVSKETFMNSMSTLQQDHLFTYARSDKSTTSLEQLRKALNDDWDFKAKPTNLLSRDEYTKTVIQNIAHSAVQLAEDPREGTHEAVDKAYKLLELFDVADPDTKQSWATMVDGKGELKFRETIDHVTNQIAKIQERREQADAKALKAKQEAALKSLFVDVILNPDMELSEKEQLITSNKYLDYTQIEKLVDKATAYHKDEHSIHEDHNTIVGLRGNIEMTSSIKTLEALRGEVMSQYGYTLKSGTATELLSRITSRIDHINSEGRANAQLSLEQKKLGYDMVQKVIGAPSAMDMDGTQAALRMNTYGRMFFGRVSQGEEPTQVSAALIEHYSKLSKRTQKNTLGPSKFKTREQIRDAVHSGKLRADEGLLELKRFDGVE</sequence>
<dbReference type="AlphaFoldDB" id="A0A1T4L3H7"/>
<protein>
    <submittedName>
        <fullName evidence="2">Uncharacterized protein</fullName>
    </submittedName>
</protein>
<keyword evidence="3" id="KW-1185">Reference proteome</keyword>
<proteinExistence type="predicted"/>
<dbReference type="EMBL" id="FUWR01000002">
    <property type="protein sequence ID" value="SJZ49266.1"/>
    <property type="molecule type" value="Genomic_DNA"/>
</dbReference>
<feature type="coiled-coil region" evidence="1">
    <location>
        <begin position="315"/>
        <end position="342"/>
    </location>
</feature>
<accession>A0A1T4L3H7</accession>
<evidence type="ECO:0000313" key="2">
    <source>
        <dbReference type="EMBL" id="SJZ49266.1"/>
    </source>
</evidence>
<dbReference type="STRING" id="115783.SAMN02745119_00747"/>
<name>A0A1T4L3H7_9BACT</name>
<reference evidence="3" key="1">
    <citation type="submission" date="2017-02" db="EMBL/GenBank/DDBJ databases">
        <authorList>
            <person name="Varghese N."/>
            <person name="Submissions S."/>
        </authorList>
    </citation>
    <scope>NUCLEOTIDE SEQUENCE [LARGE SCALE GENOMIC DNA]</scope>
    <source>
        <strain evidence="3">ATCC BAA-34</strain>
    </source>
</reference>
<evidence type="ECO:0000256" key="1">
    <source>
        <dbReference type="SAM" id="Coils"/>
    </source>
</evidence>
<dbReference type="Proteomes" id="UP000190102">
    <property type="component" value="Unassembled WGS sequence"/>
</dbReference>
<keyword evidence="1" id="KW-0175">Coiled coil</keyword>
<gene>
    <name evidence="2" type="ORF">SAMN02745119_00747</name>
</gene>
<dbReference type="RefSeq" id="WP_078789039.1">
    <property type="nucleotide sequence ID" value="NZ_FUWR01000002.1"/>
</dbReference>
<evidence type="ECO:0000313" key="3">
    <source>
        <dbReference type="Proteomes" id="UP000190102"/>
    </source>
</evidence>
<dbReference type="OrthoDB" id="9818194at2"/>
<organism evidence="2 3">
    <name type="scientific">Trichlorobacter thiogenes</name>
    <dbReference type="NCBI Taxonomy" id="115783"/>
    <lineage>
        <taxon>Bacteria</taxon>
        <taxon>Pseudomonadati</taxon>
        <taxon>Thermodesulfobacteriota</taxon>
        <taxon>Desulfuromonadia</taxon>
        <taxon>Geobacterales</taxon>
        <taxon>Geobacteraceae</taxon>
        <taxon>Trichlorobacter</taxon>
    </lineage>
</organism>